<sequence length="79" mass="9363">MCTQIPKEYLLCQAAREWDKFSLTQNSINRLRHREKGVNDLAYFLFLRVLIQNLPLSSCFLFFCSVLFQEFEEQTPLVA</sequence>
<evidence type="ECO:0000313" key="1">
    <source>
        <dbReference type="EnsemblPlants" id="PGSC0003DMT400041229"/>
    </source>
</evidence>
<dbReference type="Proteomes" id="UP000011115">
    <property type="component" value="Unassembled WGS sequence"/>
</dbReference>
<dbReference type="InParanoid" id="M1BB38"/>
<dbReference type="EnsemblPlants" id="PGSC0003DMT400041229">
    <property type="protein sequence ID" value="PGSC0003DMT400041229"/>
    <property type="gene ID" value="PGSC0003DMG400015959"/>
</dbReference>
<organism evidence="1 2">
    <name type="scientific">Solanum tuberosum</name>
    <name type="common">Potato</name>
    <dbReference type="NCBI Taxonomy" id="4113"/>
    <lineage>
        <taxon>Eukaryota</taxon>
        <taxon>Viridiplantae</taxon>
        <taxon>Streptophyta</taxon>
        <taxon>Embryophyta</taxon>
        <taxon>Tracheophyta</taxon>
        <taxon>Spermatophyta</taxon>
        <taxon>Magnoliopsida</taxon>
        <taxon>eudicotyledons</taxon>
        <taxon>Gunneridae</taxon>
        <taxon>Pentapetalae</taxon>
        <taxon>asterids</taxon>
        <taxon>lamiids</taxon>
        <taxon>Solanales</taxon>
        <taxon>Solanaceae</taxon>
        <taxon>Solanoideae</taxon>
        <taxon>Solaneae</taxon>
        <taxon>Solanum</taxon>
    </lineage>
</organism>
<dbReference type="HOGENOM" id="CLU_2610716_0_0_1"/>
<reference evidence="2" key="1">
    <citation type="journal article" date="2011" name="Nature">
        <title>Genome sequence and analysis of the tuber crop potato.</title>
        <authorList>
            <consortium name="The Potato Genome Sequencing Consortium"/>
        </authorList>
    </citation>
    <scope>NUCLEOTIDE SEQUENCE [LARGE SCALE GENOMIC DNA]</scope>
    <source>
        <strain evidence="2">cv. DM1-3 516 R44</strain>
    </source>
</reference>
<name>M1BB38_SOLTU</name>
<dbReference type="Gramene" id="PGSC0003DMT400041229">
    <property type="protein sequence ID" value="PGSC0003DMT400041229"/>
    <property type="gene ID" value="PGSC0003DMG400015959"/>
</dbReference>
<accession>M1BB38</accession>
<keyword evidence="2" id="KW-1185">Reference proteome</keyword>
<dbReference type="PaxDb" id="4113-PGSC0003DMT400041229"/>
<evidence type="ECO:0000313" key="2">
    <source>
        <dbReference type="Proteomes" id="UP000011115"/>
    </source>
</evidence>
<protein>
    <submittedName>
        <fullName evidence="1">Uncharacterized protein</fullName>
    </submittedName>
</protein>
<dbReference type="AlphaFoldDB" id="M1BB38"/>
<proteinExistence type="predicted"/>
<reference evidence="1" key="2">
    <citation type="submission" date="2015-06" db="UniProtKB">
        <authorList>
            <consortium name="EnsemblPlants"/>
        </authorList>
    </citation>
    <scope>IDENTIFICATION</scope>
    <source>
        <strain evidence="1">DM1-3 516 R44</strain>
    </source>
</reference>